<sequence length="187" mass="20708">MAQTMANPNTDDSSAIDNELVQSSLAAIAPILYVANEVEKGNPRVAYIFHDDWINPPEIDTNVATATTLVTEPSTPVDNGGLESSGGDGRDGNKERSIISVVTMVMVFILVVEVILGVRWRRKRADKMGKMKIMMMMMEEEDKGSRSFSYDLDMLVAATDNFSSANRLLSISECQPRLNLYDLIDRL</sequence>
<gene>
    <name evidence="1" type="ORF">LOK49_LG07G01117</name>
</gene>
<accession>A0ACC0H086</accession>
<proteinExistence type="predicted"/>
<protein>
    <submittedName>
        <fullName evidence="1">Callose synthase 6</fullName>
    </submittedName>
</protein>
<comment type="caution">
    <text evidence="1">The sequence shown here is derived from an EMBL/GenBank/DDBJ whole genome shotgun (WGS) entry which is preliminary data.</text>
</comment>
<dbReference type="Proteomes" id="UP001060215">
    <property type="component" value="Chromosome 7"/>
</dbReference>
<evidence type="ECO:0000313" key="2">
    <source>
        <dbReference type="Proteomes" id="UP001060215"/>
    </source>
</evidence>
<name>A0ACC0H086_9ERIC</name>
<evidence type="ECO:0000313" key="1">
    <source>
        <dbReference type="EMBL" id="KAI8006223.1"/>
    </source>
</evidence>
<reference evidence="1 2" key="1">
    <citation type="journal article" date="2022" name="Plant J.">
        <title>Chromosome-level genome of Camellia lanceoleosa provides a valuable resource for understanding genome evolution and self-incompatibility.</title>
        <authorList>
            <person name="Gong W."/>
            <person name="Xiao S."/>
            <person name="Wang L."/>
            <person name="Liao Z."/>
            <person name="Chang Y."/>
            <person name="Mo W."/>
            <person name="Hu G."/>
            <person name="Li W."/>
            <person name="Zhao G."/>
            <person name="Zhu H."/>
            <person name="Hu X."/>
            <person name="Ji K."/>
            <person name="Xiang X."/>
            <person name="Song Q."/>
            <person name="Yuan D."/>
            <person name="Jin S."/>
            <person name="Zhang L."/>
        </authorList>
    </citation>
    <scope>NUCLEOTIDE SEQUENCE [LARGE SCALE GENOMIC DNA]</scope>
    <source>
        <strain evidence="1">SQ_2022a</strain>
    </source>
</reference>
<keyword evidence="2" id="KW-1185">Reference proteome</keyword>
<organism evidence="1 2">
    <name type="scientific">Camellia lanceoleosa</name>
    <dbReference type="NCBI Taxonomy" id="1840588"/>
    <lineage>
        <taxon>Eukaryota</taxon>
        <taxon>Viridiplantae</taxon>
        <taxon>Streptophyta</taxon>
        <taxon>Embryophyta</taxon>
        <taxon>Tracheophyta</taxon>
        <taxon>Spermatophyta</taxon>
        <taxon>Magnoliopsida</taxon>
        <taxon>eudicotyledons</taxon>
        <taxon>Gunneridae</taxon>
        <taxon>Pentapetalae</taxon>
        <taxon>asterids</taxon>
        <taxon>Ericales</taxon>
        <taxon>Theaceae</taxon>
        <taxon>Camellia</taxon>
    </lineage>
</organism>
<dbReference type="EMBL" id="CM045764">
    <property type="protein sequence ID" value="KAI8006223.1"/>
    <property type="molecule type" value="Genomic_DNA"/>
</dbReference>